<dbReference type="Gene3D" id="3.40.190.10">
    <property type="entry name" value="Periplasmic binding protein-like II"/>
    <property type="match status" value="2"/>
</dbReference>
<dbReference type="PANTHER" id="PTHR21022:SF19">
    <property type="entry name" value="PREPHENATE DEHYDRATASE-RELATED"/>
    <property type="match status" value="1"/>
</dbReference>
<keyword evidence="2" id="KW-0057">Aromatic amino acid biosynthesis</keyword>
<reference evidence="7" key="1">
    <citation type="submission" date="2020-07" db="EMBL/GenBank/DDBJ databases">
        <title>Draft Genome Sequence of a Deep-Sea Yeast, Naganishia (Cryptococcus) liquefaciens strain N6.</title>
        <authorList>
            <person name="Han Y.W."/>
            <person name="Kajitani R."/>
            <person name="Morimoto H."/>
            <person name="Parhat M."/>
            <person name="Tsubouchi H."/>
            <person name="Bakenova O."/>
            <person name="Ogata M."/>
            <person name="Argunhan B."/>
            <person name="Aoki R."/>
            <person name="Kajiwara S."/>
            <person name="Itoh T."/>
            <person name="Iwasaki H."/>
        </authorList>
    </citation>
    <scope>NUCLEOTIDE SEQUENCE</scope>
    <source>
        <strain evidence="7">N6</strain>
    </source>
</reference>
<proteinExistence type="predicted"/>
<dbReference type="InterPro" id="IPR001086">
    <property type="entry name" value="Preph_deHydtase"/>
</dbReference>
<evidence type="ECO:0000256" key="4">
    <source>
        <dbReference type="ARBA" id="ARBA00023239"/>
    </source>
</evidence>
<sequence length="331" mass="35229">MPPRDPTCAYLGPDGSYTSQAARQLVRLARVALIPCATIADVFAADTTHAVVPLENTIHGVVQETLGCLLASSPAAAAEEEEEEGQPRWSVSTTYDKPIQHALVVKRGTPIENVRWVASHEQALGQCQAFLGATFPSAKILAVSSTALAAHTVHAYAYPDIPPVHAPAPIPDTLRDSPGAAICSVELAQSLSGLEIVRKSIQDVQDNHTRFMLLCRRDATGTDTAAAAATATAAAATTTAAQDPASTCFFRIDDPRTLTAFLGRRSTTLVAVHSKAFPASSRANNGHPPSHPQELHKVQAKYAEKYNKRYLVEVVAPTPLEHADLPGVVRL</sequence>
<dbReference type="GO" id="GO:0009094">
    <property type="term" value="P:L-phenylalanine biosynthetic process"/>
    <property type="evidence" value="ECO:0007669"/>
    <property type="project" value="UniProtKB-KW"/>
</dbReference>
<evidence type="ECO:0000256" key="3">
    <source>
        <dbReference type="ARBA" id="ARBA00023222"/>
    </source>
</evidence>
<feature type="domain" description="Prephenate dehydratase" evidence="6">
    <location>
        <begin position="7"/>
        <end position="216"/>
    </location>
</feature>
<dbReference type="OrthoDB" id="983542at2759"/>
<comment type="caution">
    <text evidence="7">The sequence shown here is derived from an EMBL/GenBank/DDBJ whole genome shotgun (WGS) entry which is preliminary data.</text>
</comment>
<evidence type="ECO:0000313" key="8">
    <source>
        <dbReference type="Proteomes" id="UP000620104"/>
    </source>
</evidence>
<dbReference type="EMBL" id="BLZA01000017">
    <property type="protein sequence ID" value="GHJ86203.1"/>
    <property type="molecule type" value="Genomic_DNA"/>
</dbReference>
<gene>
    <name evidence="7" type="ORF">NliqN6_2605</name>
</gene>
<dbReference type="Proteomes" id="UP000620104">
    <property type="component" value="Unassembled WGS sequence"/>
</dbReference>
<evidence type="ECO:0000256" key="1">
    <source>
        <dbReference type="ARBA" id="ARBA00022605"/>
    </source>
</evidence>
<organism evidence="7 8">
    <name type="scientific">Naganishia liquefaciens</name>
    <dbReference type="NCBI Taxonomy" id="104408"/>
    <lineage>
        <taxon>Eukaryota</taxon>
        <taxon>Fungi</taxon>
        <taxon>Dikarya</taxon>
        <taxon>Basidiomycota</taxon>
        <taxon>Agaricomycotina</taxon>
        <taxon>Tremellomycetes</taxon>
        <taxon>Filobasidiales</taxon>
        <taxon>Filobasidiaceae</taxon>
        <taxon>Naganishia</taxon>
    </lineage>
</organism>
<dbReference type="PROSITE" id="PS51171">
    <property type="entry name" value="PREPHENATE_DEHYDR_3"/>
    <property type="match status" value="1"/>
</dbReference>
<keyword evidence="8" id="KW-1185">Reference proteome</keyword>
<dbReference type="SUPFAM" id="SSF53850">
    <property type="entry name" value="Periplasmic binding protein-like II"/>
    <property type="match status" value="1"/>
</dbReference>
<evidence type="ECO:0000259" key="6">
    <source>
        <dbReference type="PROSITE" id="PS51171"/>
    </source>
</evidence>
<accession>A0A8H3TS99</accession>
<evidence type="ECO:0000313" key="7">
    <source>
        <dbReference type="EMBL" id="GHJ86203.1"/>
    </source>
</evidence>
<evidence type="ECO:0000256" key="2">
    <source>
        <dbReference type="ARBA" id="ARBA00023141"/>
    </source>
</evidence>
<evidence type="ECO:0000256" key="5">
    <source>
        <dbReference type="ARBA" id="ARBA00029440"/>
    </source>
</evidence>
<keyword evidence="1" id="KW-0028">Amino-acid biosynthesis</keyword>
<keyword evidence="3" id="KW-0584">Phenylalanine biosynthesis</keyword>
<dbReference type="GO" id="GO:0005737">
    <property type="term" value="C:cytoplasm"/>
    <property type="evidence" value="ECO:0007669"/>
    <property type="project" value="TreeGrafter"/>
</dbReference>
<comment type="pathway">
    <text evidence="5">Amino-acid biosynthesis.</text>
</comment>
<protein>
    <recommendedName>
        <fullName evidence="6">Prephenate dehydratase domain-containing protein</fullName>
    </recommendedName>
</protein>
<dbReference type="Pfam" id="PF00800">
    <property type="entry name" value="PDT"/>
    <property type="match status" value="1"/>
</dbReference>
<keyword evidence="4" id="KW-0456">Lyase</keyword>
<dbReference type="GO" id="GO:0004664">
    <property type="term" value="F:prephenate dehydratase activity"/>
    <property type="evidence" value="ECO:0007669"/>
    <property type="project" value="InterPro"/>
</dbReference>
<dbReference type="AlphaFoldDB" id="A0A8H3TS99"/>
<name>A0A8H3TS99_9TREE</name>
<dbReference type="PANTHER" id="PTHR21022">
    <property type="entry name" value="PREPHENATE DEHYDRATASE P PROTEIN"/>
    <property type="match status" value="1"/>
</dbReference>